<reference evidence="5" key="1">
    <citation type="journal article" date="2014" name="Int. J. Syst. Evol. Microbiol.">
        <title>Complete genome sequence of Corynebacterium casei LMG S-19264T (=DSM 44701T), isolated from a smear-ripened cheese.</title>
        <authorList>
            <consortium name="US DOE Joint Genome Institute (JGI-PGF)"/>
            <person name="Walter F."/>
            <person name="Albersmeier A."/>
            <person name="Kalinowski J."/>
            <person name="Ruckert C."/>
        </authorList>
    </citation>
    <scope>NUCLEOTIDE SEQUENCE</scope>
    <source>
        <strain evidence="5">CGMCC 1.15760</strain>
    </source>
</reference>
<keyword evidence="6" id="KW-1185">Reference proteome</keyword>
<evidence type="ECO:0000259" key="4">
    <source>
        <dbReference type="PROSITE" id="PS01124"/>
    </source>
</evidence>
<comment type="caution">
    <text evidence="5">The sequence shown here is derived from an EMBL/GenBank/DDBJ whole genome shotgun (WGS) entry which is preliminary data.</text>
</comment>
<dbReference type="EMBL" id="BMJT01000005">
    <property type="protein sequence ID" value="GGG23528.1"/>
    <property type="molecule type" value="Genomic_DNA"/>
</dbReference>
<dbReference type="Gene3D" id="1.10.10.60">
    <property type="entry name" value="Homeodomain-like"/>
    <property type="match status" value="2"/>
</dbReference>
<evidence type="ECO:0000313" key="5">
    <source>
        <dbReference type="EMBL" id="GGG23528.1"/>
    </source>
</evidence>
<dbReference type="InterPro" id="IPR053142">
    <property type="entry name" value="PchR_regulatory_protein"/>
</dbReference>
<dbReference type="PANTHER" id="PTHR47893:SF1">
    <property type="entry name" value="REGULATORY PROTEIN PCHR"/>
    <property type="match status" value="1"/>
</dbReference>
<dbReference type="Pfam" id="PF12833">
    <property type="entry name" value="HTH_18"/>
    <property type="match status" value="1"/>
</dbReference>
<dbReference type="InterPro" id="IPR018060">
    <property type="entry name" value="HTH_AraC"/>
</dbReference>
<gene>
    <name evidence="5" type="ORF">GCM10007425_17480</name>
</gene>
<dbReference type="PROSITE" id="PS01124">
    <property type="entry name" value="HTH_ARAC_FAMILY_2"/>
    <property type="match status" value="1"/>
</dbReference>
<evidence type="ECO:0000256" key="1">
    <source>
        <dbReference type="ARBA" id="ARBA00023015"/>
    </source>
</evidence>
<dbReference type="InterPro" id="IPR018062">
    <property type="entry name" value="HTH_AraC-typ_CS"/>
</dbReference>
<dbReference type="PANTHER" id="PTHR47893">
    <property type="entry name" value="REGULATORY PROTEIN PCHR"/>
    <property type="match status" value="1"/>
</dbReference>
<sequence length="310" mass="35792">MLQHYYDNYLTKLGLQKRLSKGLGYFYTMNPAIGMGDFWLYIEEDDFVICQFDLQFHQFISIHYHAPSFLSVGLYHCAAIQRTKDREMVFTKGQQIIGYSGIKQNFSSHFHPNLRARCTSIALQPALAKKIAQQFGVRVSDLHDLFRYFNGAIYAPSVAQFFHQLKHFKPHNSIAKQYYESKIFEVVALMLHEKTTIVHPEYNEINEALHYIHTNIAQSINLQDIADHCAVSKSTLTTKFKAQTGLSIANYITKKRIILAQQALLHTNHSVAEIADYVGYPNVSSFIKRFKLELGITPLQFRTQNMQLCR</sequence>
<evidence type="ECO:0000256" key="2">
    <source>
        <dbReference type="ARBA" id="ARBA00023125"/>
    </source>
</evidence>
<evidence type="ECO:0000256" key="3">
    <source>
        <dbReference type="ARBA" id="ARBA00023163"/>
    </source>
</evidence>
<dbReference type="SMART" id="SM00342">
    <property type="entry name" value="HTH_ARAC"/>
    <property type="match status" value="1"/>
</dbReference>
<dbReference type="InterPro" id="IPR009057">
    <property type="entry name" value="Homeodomain-like_sf"/>
</dbReference>
<dbReference type="RefSeq" id="WP_188614674.1">
    <property type="nucleotide sequence ID" value="NZ_BMJT01000005.1"/>
</dbReference>
<dbReference type="Proteomes" id="UP000616608">
    <property type="component" value="Unassembled WGS sequence"/>
</dbReference>
<protein>
    <recommendedName>
        <fullName evidence="4">HTH araC/xylS-type domain-containing protein</fullName>
    </recommendedName>
</protein>
<keyword evidence="2" id="KW-0238">DNA-binding</keyword>
<evidence type="ECO:0000313" key="6">
    <source>
        <dbReference type="Proteomes" id="UP000616608"/>
    </source>
</evidence>
<accession>A0A917G522</accession>
<dbReference type="GO" id="GO:0043565">
    <property type="term" value="F:sequence-specific DNA binding"/>
    <property type="evidence" value="ECO:0007669"/>
    <property type="project" value="InterPro"/>
</dbReference>
<dbReference type="AlphaFoldDB" id="A0A917G522"/>
<keyword evidence="1" id="KW-0805">Transcription regulation</keyword>
<organism evidence="5 6">
    <name type="scientific">Lysinibacillus alkalisoli</name>
    <dbReference type="NCBI Taxonomy" id="1911548"/>
    <lineage>
        <taxon>Bacteria</taxon>
        <taxon>Bacillati</taxon>
        <taxon>Bacillota</taxon>
        <taxon>Bacilli</taxon>
        <taxon>Bacillales</taxon>
        <taxon>Bacillaceae</taxon>
        <taxon>Lysinibacillus</taxon>
    </lineage>
</organism>
<proteinExistence type="predicted"/>
<name>A0A917G522_9BACI</name>
<dbReference type="SUPFAM" id="SSF46689">
    <property type="entry name" value="Homeodomain-like"/>
    <property type="match status" value="2"/>
</dbReference>
<dbReference type="GO" id="GO:0003700">
    <property type="term" value="F:DNA-binding transcription factor activity"/>
    <property type="evidence" value="ECO:0007669"/>
    <property type="project" value="InterPro"/>
</dbReference>
<keyword evidence="3" id="KW-0804">Transcription</keyword>
<reference evidence="5" key="2">
    <citation type="submission" date="2020-09" db="EMBL/GenBank/DDBJ databases">
        <authorList>
            <person name="Sun Q."/>
            <person name="Zhou Y."/>
        </authorList>
    </citation>
    <scope>NUCLEOTIDE SEQUENCE</scope>
    <source>
        <strain evidence="5">CGMCC 1.15760</strain>
    </source>
</reference>
<dbReference type="PROSITE" id="PS00041">
    <property type="entry name" value="HTH_ARAC_FAMILY_1"/>
    <property type="match status" value="1"/>
</dbReference>
<feature type="domain" description="HTH araC/xylS-type" evidence="4">
    <location>
        <begin position="206"/>
        <end position="304"/>
    </location>
</feature>